<sequence>MDVTTGYDCPRCSTRREHTHKSPCVWFQSLLSHPIHQAHCLLNLPRLCATIHHAIIQHQVPPRRLFEDLLCASNIPFPRIHPLHCCRHLNILAEPCLDAEPMH</sequence>
<reference evidence="2" key="1">
    <citation type="journal article" date="2013" name="Nature">
        <title>Draft genome of the wheat A-genome progenitor Triticum urartu.</title>
        <authorList>
            <person name="Ling H.Q."/>
            <person name="Zhao S."/>
            <person name="Liu D."/>
            <person name="Wang J."/>
            <person name="Sun H."/>
            <person name="Zhang C."/>
            <person name="Fan H."/>
            <person name="Li D."/>
            <person name="Dong L."/>
            <person name="Tao Y."/>
            <person name="Gao C."/>
            <person name="Wu H."/>
            <person name="Li Y."/>
            <person name="Cui Y."/>
            <person name="Guo X."/>
            <person name="Zheng S."/>
            <person name="Wang B."/>
            <person name="Yu K."/>
            <person name="Liang Q."/>
            <person name="Yang W."/>
            <person name="Lou X."/>
            <person name="Chen J."/>
            <person name="Feng M."/>
            <person name="Jian J."/>
            <person name="Zhang X."/>
            <person name="Luo G."/>
            <person name="Jiang Y."/>
            <person name="Liu J."/>
            <person name="Wang Z."/>
            <person name="Sha Y."/>
            <person name="Zhang B."/>
            <person name="Wu H."/>
            <person name="Tang D."/>
            <person name="Shen Q."/>
            <person name="Xue P."/>
            <person name="Zou S."/>
            <person name="Wang X."/>
            <person name="Liu X."/>
            <person name="Wang F."/>
            <person name="Yang Y."/>
            <person name="An X."/>
            <person name="Dong Z."/>
            <person name="Zhang K."/>
            <person name="Zhang X."/>
            <person name="Luo M.C."/>
            <person name="Dvorak J."/>
            <person name="Tong Y."/>
            <person name="Wang J."/>
            <person name="Yang H."/>
            <person name="Li Z."/>
            <person name="Wang D."/>
            <person name="Zhang A."/>
            <person name="Wang J."/>
        </authorList>
    </citation>
    <scope>NUCLEOTIDE SEQUENCE</scope>
    <source>
        <strain evidence="2">cv. G1812</strain>
    </source>
</reference>
<reference evidence="1" key="3">
    <citation type="submission" date="2022-06" db="UniProtKB">
        <authorList>
            <consortium name="EnsemblPlants"/>
        </authorList>
    </citation>
    <scope>IDENTIFICATION</scope>
</reference>
<proteinExistence type="predicted"/>
<evidence type="ECO:0000313" key="2">
    <source>
        <dbReference type="Proteomes" id="UP000015106"/>
    </source>
</evidence>
<keyword evidence="2" id="KW-1185">Reference proteome</keyword>
<organism evidence="1 2">
    <name type="scientific">Triticum urartu</name>
    <name type="common">Red wild einkorn</name>
    <name type="synonym">Crithodium urartu</name>
    <dbReference type="NCBI Taxonomy" id="4572"/>
    <lineage>
        <taxon>Eukaryota</taxon>
        <taxon>Viridiplantae</taxon>
        <taxon>Streptophyta</taxon>
        <taxon>Embryophyta</taxon>
        <taxon>Tracheophyta</taxon>
        <taxon>Spermatophyta</taxon>
        <taxon>Magnoliopsida</taxon>
        <taxon>Liliopsida</taxon>
        <taxon>Poales</taxon>
        <taxon>Poaceae</taxon>
        <taxon>BOP clade</taxon>
        <taxon>Pooideae</taxon>
        <taxon>Triticodae</taxon>
        <taxon>Triticeae</taxon>
        <taxon>Triticinae</taxon>
        <taxon>Triticum</taxon>
    </lineage>
</organism>
<accession>A0A8R7TEG7</accession>
<evidence type="ECO:0000313" key="1">
    <source>
        <dbReference type="EnsemblPlants" id="TuG1812G0200001657.01.T01.cds434346"/>
    </source>
</evidence>
<protein>
    <submittedName>
        <fullName evidence="1">Uncharacterized protein</fullName>
    </submittedName>
</protein>
<dbReference type="EnsemblPlants" id="TuG1812G0200001657.01.T01">
    <property type="protein sequence ID" value="TuG1812G0200001657.01.T01.cds434346"/>
    <property type="gene ID" value="TuG1812G0200001657.01"/>
</dbReference>
<dbReference type="AlphaFoldDB" id="A0A8R7TEG7"/>
<dbReference type="Proteomes" id="UP000015106">
    <property type="component" value="Chromosome 2"/>
</dbReference>
<reference evidence="1" key="2">
    <citation type="submission" date="2018-03" db="EMBL/GenBank/DDBJ databases">
        <title>The Triticum urartu genome reveals the dynamic nature of wheat genome evolution.</title>
        <authorList>
            <person name="Ling H."/>
            <person name="Ma B."/>
            <person name="Shi X."/>
            <person name="Liu H."/>
            <person name="Dong L."/>
            <person name="Sun H."/>
            <person name="Cao Y."/>
            <person name="Gao Q."/>
            <person name="Zheng S."/>
            <person name="Li Y."/>
            <person name="Yu Y."/>
            <person name="Du H."/>
            <person name="Qi M."/>
            <person name="Li Y."/>
            <person name="Yu H."/>
            <person name="Cui Y."/>
            <person name="Wang N."/>
            <person name="Chen C."/>
            <person name="Wu H."/>
            <person name="Zhao Y."/>
            <person name="Zhang J."/>
            <person name="Li Y."/>
            <person name="Zhou W."/>
            <person name="Zhang B."/>
            <person name="Hu W."/>
            <person name="Eijk M."/>
            <person name="Tang J."/>
            <person name="Witsenboer H."/>
            <person name="Zhao S."/>
            <person name="Li Z."/>
            <person name="Zhang A."/>
            <person name="Wang D."/>
            <person name="Liang C."/>
        </authorList>
    </citation>
    <scope>NUCLEOTIDE SEQUENCE [LARGE SCALE GENOMIC DNA]</scope>
    <source>
        <strain evidence="1">cv. G1812</strain>
    </source>
</reference>
<dbReference type="Gramene" id="TuG1812G0200001657.01.T01">
    <property type="protein sequence ID" value="TuG1812G0200001657.01.T01.cds434346"/>
    <property type="gene ID" value="TuG1812G0200001657.01"/>
</dbReference>
<name>A0A8R7TEG7_TRIUA</name>